<organism evidence="7 8">
    <name type="scientific">Planosporangium thailandense</name>
    <dbReference type="NCBI Taxonomy" id="765197"/>
    <lineage>
        <taxon>Bacteria</taxon>
        <taxon>Bacillati</taxon>
        <taxon>Actinomycetota</taxon>
        <taxon>Actinomycetes</taxon>
        <taxon>Micromonosporales</taxon>
        <taxon>Micromonosporaceae</taxon>
        <taxon>Planosporangium</taxon>
    </lineage>
</organism>
<dbReference type="RefSeq" id="WP_167928414.1">
    <property type="nucleotide sequence ID" value="NZ_JAATVY010000031.1"/>
</dbReference>
<evidence type="ECO:0000256" key="4">
    <source>
        <dbReference type="ARBA" id="ARBA00023125"/>
    </source>
</evidence>
<evidence type="ECO:0000259" key="6">
    <source>
        <dbReference type="PROSITE" id="PS50949"/>
    </source>
</evidence>
<proteinExistence type="inferred from homology"/>
<dbReference type="PANTHER" id="PTHR46577">
    <property type="entry name" value="HTH-TYPE TRANSCRIPTIONAL REGULATORY PROTEIN GABR"/>
    <property type="match status" value="1"/>
</dbReference>
<evidence type="ECO:0000256" key="5">
    <source>
        <dbReference type="ARBA" id="ARBA00023163"/>
    </source>
</evidence>
<evidence type="ECO:0000313" key="7">
    <source>
        <dbReference type="EMBL" id="NJC73509.1"/>
    </source>
</evidence>
<dbReference type="Pfam" id="PF00155">
    <property type="entry name" value="Aminotran_1_2"/>
    <property type="match status" value="1"/>
</dbReference>
<comment type="similarity">
    <text evidence="1">In the C-terminal section; belongs to the class-I pyridoxal-phosphate-dependent aminotransferase family.</text>
</comment>
<evidence type="ECO:0000256" key="1">
    <source>
        <dbReference type="ARBA" id="ARBA00005384"/>
    </source>
</evidence>
<reference evidence="7 8" key="1">
    <citation type="submission" date="2020-03" db="EMBL/GenBank/DDBJ databases">
        <title>WGS of the type strain of Planosporangium spp.</title>
        <authorList>
            <person name="Thawai C."/>
        </authorList>
    </citation>
    <scope>NUCLEOTIDE SEQUENCE [LARGE SCALE GENOMIC DNA]</scope>
    <source>
        <strain evidence="7 8">TBRC 5610</strain>
    </source>
</reference>
<accession>A0ABX0Y8A8</accession>
<dbReference type="InterPro" id="IPR051446">
    <property type="entry name" value="HTH_trans_reg/aminotransferase"/>
</dbReference>
<dbReference type="Gene3D" id="3.90.1150.10">
    <property type="entry name" value="Aspartate Aminotransferase, domain 1"/>
    <property type="match status" value="1"/>
</dbReference>
<protein>
    <submittedName>
        <fullName evidence="7">Aminotransferase class I/II-fold pyridoxal phosphate-dependent enzyme</fullName>
    </submittedName>
</protein>
<evidence type="ECO:0000256" key="3">
    <source>
        <dbReference type="ARBA" id="ARBA00023015"/>
    </source>
</evidence>
<feature type="domain" description="HTH gntR-type" evidence="6">
    <location>
        <begin position="17"/>
        <end position="85"/>
    </location>
</feature>
<evidence type="ECO:0000256" key="2">
    <source>
        <dbReference type="ARBA" id="ARBA00022898"/>
    </source>
</evidence>
<keyword evidence="4" id="KW-0238">DNA-binding</keyword>
<dbReference type="Proteomes" id="UP000722989">
    <property type="component" value="Unassembled WGS sequence"/>
</dbReference>
<dbReference type="InterPro" id="IPR004839">
    <property type="entry name" value="Aminotransferase_I/II_large"/>
</dbReference>
<name>A0ABX0Y8A8_9ACTN</name>
<keyword evidence="7" id="KW-0808">Transferase</keyword>
<dbReference type="SUPFAM" id="SSF53383">
    <property type="entry name" value="PLP-dependent transferases"/>
    <property type="match status" value="1"/>
</dbReference>
<dbReference type="Pfam" id="PF00392">
    <property type="entry name" value="GntR"/>
    <property type="match status" value="1"/>
</dbReference>
<keyword evidence="8" id="KW-1185">Reference proteome</keyword>
<dbReference type="PANTHER" id="PTHR46577:SF1">
    <property type="entry name" value="HTH-TYPE TRANSCRIPTIONAL REGULATORY PROTEIN GABR"/>
    <property type="match status" value="1"/>
</dbReference>
<dbReference type="SUPFAM" id="SSF46785">
    <property type="entry name" value="Winged helix' DNA-binding domain"/>
    <property type="match status" value="1"/>
</dbReference>
<dbReference type="EMBL" id="JAATVY010000031">
    <property type="protein sequence ID" value="NJC73509.1"/>
    <property type="molecule type" value="Genomic_DNA"/>
</dbReference>
<dbReference type="InterPro" id="IPR000524">
    <property type="entry name" value="Tscrpt_reg_HTH_GntR"/>
</dbReference>
<dbReference type="PROSITE" id="PS50949">
    <property type="entry name" value="HTH_GNTR"/>
    <property type="match status" value="1"/>
</dbReference>
<dbReference type="InterPro" id="IPR015424">
    <property type="entry name" value="PyrdxlP-dep_Trfase"/>
</dbReference>
<evidence type="ECO:0000313" key="8">
    <source>
        <dbReference type="Proteomes" id="UP000722989"/>
    </source>
</evidence>
<comment type="caution">
    <text evidence="7">The sequence shown here is derived from an EMBL/GenBank/DDBJ whole genome shotgun (WGS) entry which is preliminary data.</text>
</comment>
<keyword evidence="3" id="KW-0805">Transcription regulation</keyword>
<dbReference type="InterPro" id="IPR015422">
    <property type="entry name" value="PyrdxlP-dep_Trfase_small"/>
</dbReference>
<dbReference type="InterPro" id="IPR015421">
    <property type="entry name" value="PyrdxlP-dep_Trfase_major"/>
</dbReference>
<gene>
    <name evidence="7" type="ORF">HC031_27845</name>
</gene>
<dbReference type="GO" id="GO:0008483">
    <property type="term" value="F:transaminase activity"/>
    <property type="evidence" value="ECO:0007669"/>
    <property type="project" value="UniProtKB-KW"/>
</dbReference>
<dbReference type="InterPro" id="IPR036388">
    <property type="entry name" value="WH-like_DNA-bd_sf"/>
</dbReference>
<dbReference type="SMART" id="SM00345">
    <property type="entry name" value="HTH_GNTR"/>
    <property type="match status" value="1"/>
</dbReference>
<keyword evidence="2" id="KW-0663">Pyridoxal phosphate</keyword>
<dbReference type="Gene3D" id="3.40.640.10">
    <property type="entry name" value="Type I PLP-dependent aspartate aminotransferase-like (Major domain)"/>
    <property type="match status" value="1"/>
</dbReference>
<keyword evidence="7" id="KW-0032">Aminotransferase</keyword>
<dbReference type="InterPro" id="IPR036390">
    <property type="entry name" value="WH_DNA-bd_sf"/>
</dbReference>
<dbReference type="CDD" id="cd00609">
    <property type="entry name" value="AAT_like"/>
    <property type="match status" value="1"/>
</dbReference>
<dbReference type="Gene3D" id="1.10.10.10">
    <property type="entry name" value="Winged helix-like DNA-binding domain superfamily/Winged helix DNA-binding domain"/>
    <property type="match status" value="1"/>
</dbReference>
<keyword evidence="5" id="KW-0804">Transcription</keyword>
<sequence length="461" mass="49020">MYPGEVSAQRLAGLISDRSARGIAADVAALIRRGDLATGAQLPTVRALAAELGVSPATVSEAWVLLRSRRAIEGRGRAGIRVLGAPTTPHPARFERTGNFGDRLAIDLTLAGPDPELLPDLREALQIGLTARDLNDYRRDPITPELSAAIAPRWPFPAAGWLATGGGYEALVLLLTVTVVPGDRVAVEEPTAPRLLDILDSVGATVLRVDCDERGPRPDALAAALVKQPAAFVFQPRAQSPTGSALDAGRCEELAFLLRGTETLVIEDDGAGEVAGAEEESIGRFLPHAVVRIRSFSKSHGPDLRMAVVGGAAAPIERARTRQSFGTGWTSRILQRALAHLLDDPAAQATVRAAGEAYAWRRGRLVEELAARGITVSNRSGLSVWIPVRDEQSALVTLATHGVAASPGSRFFHGRGTPHIRAAVSNVREGYGRLAEMLAVAARDDVEAYPGPMRHDSVRTR</sequence>